<dbReference type="PANTHER" id="PTHR38772">
    <property type="match status" value="1"/>
</dbReference>
<evidence type="ECO:0000256" key="3">
    <source>
        <dbReference type="ARBA" id="ARBA00022490"/>
    </source>
</evidence>
<dbReference type="AlphaFoldDB" id="F9S602"/>
<dbReference type="InterPro" id="IPR007358">
    <property type="entry name" value="Nucleoid_associated_NdpA"/>
</dbReference>
<dbReference type="RefSeq" id="WP_006713920.1">
    <property type="nucleotide sequence ID" value="NZ_AFWF01000249.1"/>
</dbReference>
<dbReference type="EMBL" id="AFWF01000249">
    <property type="protein sequence ID" value="EGU34186.1"/>
    <property type="molecule type" value="Genomic_DNA"/>
</dbReference>
<reference evidence="4 5" key="1">
    <citation type="journal article" date="2012" name="Int. J. Syst. Evol. Microbiol.">
        <title>Vibrio caribbeanicus sp. nov., isolated from the marine sponge Scleritoderma cyanea.</title>
        <authorList>
            <person name="Hoffmann M."/>
            <person name="Monday S.R."/>
            <person name="Allard M.W."/>
            <person name="Strain E.A."/>
            <person name="Whittaker P."/>
            <person name="Naum M."/>
            <person name="McCarthy P.J."/>
            <person name="Lopez J.V."/>
            <person name="Fischer M."/>
            <person name="Brown E.W."/>
        </authorList>
    </citation>
    <scope>NUCLEOTIDE SEQUENCE [LARGE SCALE GENOMIC DNA]</scope>
    <source>
        <strain evidence="4 5">ATCC 700023</strain>
    </source>
</reference>
<protein>
    <submittedName>
        <fullName evidence="4">Nucleoid-associated protein NdpA</fullName>
    </submittedName>
</protein>
<accession>F9S602</accession>
<organism evidence="4 5">
    <name type="scientific">Vibrio ichthyoenteri ATCC 700023</name>
    <dbReference type="NCBI Taxonomy" id="870968"/>
    <lineage>
        <taxon>Bacteria</taxon>
        <taxon>Pseudomonadati</taxon>
        <taxon>Pseudomonadota</taxon>
        <taxon>Gammaproteobacteria</taxon>
        <taxon>Vibrionales</taxon>
        <taxon>Vibrionaceae</taxon>
        <taxon>Vibrio</taxon>
    </lineage>
</organism>
<proteinExistence type="inferred from homology"/>
<sequence>MAITLSHLSLHQLVKQDDGELHLQLRPTPLDNDPHSEGLTEQLHQHFVNKPGKGYGFFKVESPVEVALQAHRRGEVSFHDFSCQSATWLHQELVKYPFADEGVLVQAIYQHLATEYLFIGLLPVHQSLKVTGALDISATDYLDLKNIAIAATIR</sequence>
<name>F9S602_9VIBR</name>
<feature type="non-terminal residue" evidence="4">
    <location>
        <position position="154"/>
    </location>
</feature>
<gene>
    <name evidence="4" type="ORF">VII00023_12151</name>
</gene>
<evidence type="ECO:0000256" key="1">
    <source>
        <dbReference type="ARBA" id="ARBA00004453"/>
    </source>
</evidence>
<dbReference type="GO" id="GO:0003690">
    <property type="term" value="F:double-stranded DNA binding"/>
    <property type="evidence" value="ECO:0007669"/>
    <property type="project" value="TreeGrafter"/>
</dbReference>
<evidence type="ECO:0000256" key="2">
    <source>
        <dbReference type="ARBA" id="ARBA00009035"/>
    </source>
</evidence>
<comment type="subcellular location">
    <subcellularLocation>
        <location evidence="1">Cytoplasm</location>
        <location evidence="1">Nucleoid</location>
    </subcellularLocation>
</comment>
<evidence type="ECO:0000313" key="5">
    <source>
        <dbReference type="Proteomes" id="UP000004605"/>
    </source>
</evidence>
<evidence type="ECO:0000313" key="4">
    <source>
        <dbReference type="EMBL" id="EGU34186.1"/>
    </source>
</evidence>
<dbReference type="GO" id="GO:0003727">
    <property type="term" value="F:single-stranded RNA binding"/>
    <property type="evidence" value="ECO:0007669"/>
    <property type="project" value="TreeGrafter"/>
</dbReference>
<comment type="caution">
    <text evidence="4">The sequence shown here is derived from an EMBL/GenBank/DDBJ whole genome shotgun (WGS) entry which is preliminary data.</text>
</comment>
<dbReference type="Pfam" id="PF04245">
    <property type="entry name" value="NA37"/>
    <property type="match status" value="1"/>
</dbReference>
<keyword evidence="5" id="KW-1185">Reference proteome</keyword>
<dbReference type="Proteomes" id="UP000004605">
    <property type="component" value="Unassembled WGS sequence"/>
</dbReference>
<dbReference type="GO" id="GO:0043590">
    <property type="term" value="C:bacterial nucleoid"/>
    <property type="evidence" value="ECO:0007669"/>
    <property type="project" value="TreeGrafter"/>
</dbReference>
<comment type="similarity">
    <text evidence="2">Belongs to the YejK family.</text>
</comment>
<dbReference type="PANTHER" id="PTHR38772:SF1">
    <property type="entry name" value="NUCLEOID-ASSOCIATED PROTEIN YEJK"/>
    <property type="match status" value="1"/>
</dbReference>
<keyword evidence="3" id="KW-0963">Cytoplasm</keyword>